<feature type="domain" description="VOC" evidence="1">
    <location>
        <begin position="6"/>
        <end position="122"/>
    </location>
</feature>
<dbReference type="PROSITE" id="PS51819">
    <property type="entry name" value="VOC"/>
    <property type="match status" value="1"/>
</dbReference>
<evidence type="ECO:0000313" key="3">
    <source>
        <dbReference type="Proteomes" id="UP001614338"/>
    </source>
</evidence>
<dbReference type="RefSeq" id="WP_399842941.1">
    <property type="nucleotide sequence ID" value="NZ_JBITWC010000006.1"/>
</dbReference>
<protein>
    <submittedName>
        <fullName evidence="2">VOC family protein</fullName>
    </submittedName>
</protein>
<dbReference type="Proteomes" id="UP001614338">
    <property type="component" value="Unassembled WGS sequence"/>
</dbReference>
<sequence>MQVTTARYGIILNTENYTECVAFYRALFGLPLLFERDEDGFKLTCLKNGDGYLMVEQGGRAKQGEKTPEESSFKLRFNVDDLEVALAQVHAWGIQATIIENPWGRTINLTDPDGNRVGIRDEAGFINQINEYAAT</sequence>
<dbReference type="EMBL" id="JBITWC010000006">
    <property type="protein sequence ID" value="MFI8749438.1"/>
    <property type="molecule type" value="Genomic_DNA"/>
</dbReference>
<evidence type="ECO:0000313" key="2">
    <source>
        <dbReference type="EMBL" id="MFI8749438.1"/>
    </source>
</evidence>
<dbReference type="Gene3D" id="3.10.180.10">
    <property type="entry name" value="2,3-Dihydroxybiphenyl 1,2-Dioxygenase, domain 1"/>
    <property type="match status" value="1"/>
</dbReference>
<name>A0ABW8BS21_9GAMM</name>
<proteinExistence type="predicted"/>
<comment type="caution">
    <text evidence="2">The sequence shown here is derived from an EMBL/GenBank/DDBJ whole genome shotgun (WGS) entry which is preliminary data.</text>
</comment>
<reference evidence="2 3" key="1">
    <citation type="submission" date="2024-10" db="EMBL/GenBank/DDBJ databases">
        <title>The Natural Products Discovery Center: Release of the First 8490 Sequenced Strains for Exploring Actinobacteria Biosynthetic Diversity.</title>
        <authorList>
            <person name="Kalkreuter E."/>
            <person name="Kautsar S.A."/>
            <person name="Yang D."/>
            <person name="Bader C.D."/>
            <person name="Teijaro C.N."/>
            <person name="Fluegel L."/>
            <person name="Davis C.M."/>
            <person name="Simpson J.R."/>
            <person name="Lauterbach L."/>
            <person name="Steele A.D."/>
            <person name="Gui C."/>
            <person name="Meng S."/>
            <person name="Li G."/>
            <person name="Viehrig K."/>
            <person name="Ye F."/>
            <person name="Su P."/>
            <person name="Kiefer A.F."/>
            <person name="Nichols A."/>
            <person name="Cepeda A.J."/>
            <person name="Yan W."/>
            <person name="Fan B."/>
            <person name="Jiang Y."/>
            <person name="Adhikari A."/>
            <person name="Zheng C.-J."/>
            <person name="Schuster L."/>
            <person name="Cowan T.M."/>
            <person name="Smanski M.J."/>
            <person name="Chevrette M.G."/>
            <person name="De Carvalho L.P.S."/>
            <person name="Shen B."/>
        </authorList>
    </citation>
    <scope>NUCLEOTIDE SEQUENCE [LARGE SCALE GENOMIC DNA]</scope>
    <source>
        <strain evidence="2 3">NPDC077409</strain>
    </source>
</reference>
<dbReference type="Pfam" id="PF18029">
    <property type="entry name" value="Glyoxalase_6"/>
    <property type="match status" value="1"/>
</dbReference>
<dbReference type="InterPro" id="IPR041581">
    <property type="entry name" value="Glyoxalase_6"/>
</dbReference>
<gene>
    <name evidence="2" type="ORF">ACIGG6_05480</name>
</gene>
<keyword evidence="3" id="KW-1185">Reference proteome</keyword>
<organism evidence="2 3">
    <name type="scientific">Vreelandella lionensis</name>
    <dbReference type="NCBI Taxonomy" id="1144478"/>
    <lineage>
        <taxon>Bacteria</taxon>
        <taxon>Pseudomonadati</taxon>
        <taxon>Pseudomonadota</taxon>
        <taxon>Gammaproteobacteria</taxon>
        <taxon>Oceanospirillales</taxon>
        <taxon>Halomonadaceae</taxon>
        <taxon>Vreelandella</taxon>
    </lineage>
</organism>
<accession>A0ABW8BS21</accession>
<dbReference type="InterPro" id="IPR037523">
    <property type="entry name" value="VOC_core"/>
</dbReference>
<dbReference type="SUPFAM" id="SSF54593">
    <property type="entry name" value="Glyoxalase/Bleomycin resistance protein/Dihydroxybiphenyl dioxygenase"/>
    <property type="match status" value="1"/>
</dbReference>
<dbReference type="InterPro" id="IPR029068">
    <property type="entry name" value="Glyas_Bleomycin-R_OHBP_Dase"/>
</dbReference>
<evidence type="ECO:0000259" key="1">
    <source>
        <dbReference type="PROSITE" id="PS51819"/>
    </source>
</evidence>